<dbReference type="Proteomes" id="UP000756387">
    <property type="component" value="Unassembled WGS sequence"/>
</dbReference>
<proteinExistence type="predicted"/>
<evidence type="ECO:0000313" key="2">
    <source>
        <dbReference type="EMBL" id="MBE7323785.1"/>
    </source>
</evidence>
<keyword evidence="3" id="KW-1185">Reference proteome</keyword>
<evidence type="ECO:0000313" key="3">
    <source>
        <dbReference type="Proteomes" id="UP000756387"/>
    </source>
</evidence>
<gene>
    <name evidence="2" type="ORF">IEQ44_03870</name>
</gene>
<dbReference type="InterPro" id="IPR035940">
    <property type="entry name" value="CAP_sf"/>
</dbReference>
<dbReference type="PANTHER" id="PTHR31157:SF1">
    <property type="entry name" value="SCP DOMAIN-CONTAINING PROTEIN"/>
    <property type="match status" value="1"/>
</dbReference>
<dbReference type="Gene3D" id="3.40.33.10">
    <property type="entry name" value="CAP"/>
    <property type="match status" value="1"/>
</dbReference>
<dbReference type="EMBL" id="JADCSA010000003">
    <property type="protein sequence ID" value="MBE7323785.1"/>
    <property type="molecule type" value="Genomic_DNA"/>
</dbReference>
<feature type="domain" description="SCP" evidence="1">
    <location>
        <begin position="63"/>
        <end position="163"/>
    </location>
</feature>
<accession>A0ABR9RQD5</accession>
<comment type="caution">
    <text evidence="2">The sequence shown here is derived from an EMBL/GenBank/DDBJ whole genome shotgun (WGS) entry which is preliminary data.</text>
</comment>
<name>A0ABR9RQD5_9ACTN</name>
<protein>
    <submittedName>
        <fullName evidence="2">CAP domain-containing protein</fullName>
    </submittedName>
</protein>
<dbReference type="RefSeq" id="WP_193637125.1">
    <property type="nucleotide sequence ID" value="NZ_JADCSA010000003.1"/>
</dbReference>
<dbReference type="InterPro" id="IPR014044">
    <property type="entry name" value="CAP_dom"/>
</dbReference>
<dbReference type="CDD" id="cd05379">
    <property type="entry name" value="CAP_bacterial"/>
    <property type="match status" value="1"/>
</dbReference>
<sequence length="174" mass="19042">MQPTLGDVVVTHMPHSLLARSASRLATLVTVCALTMTVLVVAPTAPAEAATGAQKYSRSAQKATNAVRVKRDRVRLTGDRCLRQHARRHARAMARQGSIWHQDMQAVLEACDLTMVGENVAMGYPTGRAAVRKGWMKSPGHRANILRRQYRLGVVAAAKGDDGLWYAAQLFGRR</sequence>
<reference evidence="2 3" key="1">
    <citation type="submission" date="2020-10" db="EMBL/GenBank/DDBJ databases">
        <title>Nocardioides sp. isolated from sludge.</title>
        <authorList>
            <person name="Zhang X."/>
        </authorList>
    </citation>
    <scope>NUCLEOTIDE SEQUENCE [LARGE SCALE GENOMIC DNA]</scope>
    <source>
        <strain evidence="2 3">Y6</strain>
    </source>
</reference>
<dbReference type="Pfam" id="PF00188">
    <property type="entry name" value="CAP"/>
    <property type="match status" value="1"/>
</dbReference>
<organism evidence="2 3">
    <name type="scientific">Nocardioides malaquae</name>
    <dbReference type="NCBI Taxonomy" id="2773426"/>
    <lineage>
        <taxon>Bacteria</taxon>
        <taxon>Bacillati</taxon>
        <taxon>Actinomycetota</taxon>
        <taxon>Actinomycetes</taxon>
        <taxon>Propionibacteriales</taxon>
        <taxon>Nocardioidaceae</taxon>
        <taxon>Nocardioides</taxon>
    </lineage>
</organism>
<evidence type="ECO:0000259" key="1">
    <source>
        <dbReference type="Pfam" id="PF00188"/>
    </source>
</evidence>
<dbReference type="PANTHER" id="PTHR31157">
    <property type="entry name" value="SCP DOMAIN-CONTAINING PROTEIN"/>
    <property type="match status" value="1"/>
</dbReference>
<dbReference type="SUPFAM" id="SSF55797">
    <property type="entry name" value="PR-1-like"/>
    <property type="match status" value="1"/>
</dbReference>